<dbReference type="RefSeq" id="WP_111145389.1">
    <property type="nucleotide sequence ID" value="NZ_QKRB01000031.1"/>
</dbReference>
<sequence>MGFHYLLLAAAALFLLQSLIFRRFSLRAIQYERSLSASACFVGDEIELIERLSNEKWLPVPWLRVESQFKSGLHFRSLANLDVSRGDIYQNHKSLFSLSPNMRITRRHSVTCLKRGLYRLESVSISAGDLFGLYPVTEQRAFDIRLIVYPDPMPLDELPVSSSSWQGDIAVKRWVVDDPFAVAGTREYRAGDSPKSINWSATARSGKLQVHKREYTSDIRLMIALNVEDREGMWKEATDVETIEQAIRMAAGYAEYAAKYGLEAGLASNGGQAEAEREMIWLPSGSGIQNLSLLYEALAKLIPYRVLSFHELIDSMAEQLEERTDILLITAYRSDKMNEAAERLSMLGHSVNWVLVPGASGGEEVNA</sequence>
<dbReference type="OrthoDB" id="9789943at2"/>
<dbReference type="Pfam" id="PF01882">
    <property type="entry name" value="DUF58"/>
    <property type="match status" value="1"/>
</dbReference>
<evidence type="ECO:0000313" key="3">
    <source>
        <dbReference type="Proteomes" id="UP000249522"/>
    </source>
</evidence>
<dbReference type="AlphaFoldDB" id="A0A2W1LQ44"/>
<evidence type="ECO:0000313" key="2">
    <source>
        <dbReference type="EMBL" id="PZD97062.1"/>
    </source>
</evidence>
<evidence type="ECO:0000259" key="1">
    <source>
        <dbReference type="Pfam" id="PF01882"/>
    </source>
</evidence>
<reference evidence="2 3" key="1">
    <citation type="submission" date="2018-06" db="EMBL/GenBank/DDBJ databases">
        <title>Paenibacillus imtechensis sp. nov.</title>
        <authorList>
            <person name="Pinnaka A.K."/>
            <person name="Singh H."/>
            <person name="Kaur M."/>
        </authorList>
    </citation>
    <scope>NUCLEOTIDE SEQUENCE [LARGE SCALE GENOMIC DNA]</scope>
    <source>
        <strain evidence="2 3">SMB1</strain>
    </source>
</reference>
<dbReference type="Proteomes" id="UP000249522">
    <property type="component" value="Unassembled WGS sequence"/>
</dbReference>
<keyword evidence="3" id="KW-1185">Reference proteome</keyword>
<dbReference type="EMBL" id="QKRB01000031">
    <property type="protein sequence ID" value="PZD97062.1"/>
    <property type="molecule type" value="Genomic_DNA"/>
</dbReference>
<name>A0A2W1LQ44_9BACL</name>
<dbReference type="InterPro" id="IPR002881">
    <property type="entry name" value="DUF58"/>
</dbReference>
<comment type="caution">
    <text evidence="2">The sequence shown here is derived from an EMBL/GenBank/DDBJ whole genome shotgun (WGS) entry which is preliminary data.</text>
</comment>
<protein>
    <submittedName>
        <fullName evidence="2">DUF58 domain-containing protein</fullName>
    </submittedName>
</protein>
<dbReference type="PANTHER" id="PTHR34351">
    <property type="entry name" value="SLR1927 PROTEIN-RELATED"/>
    <property type="match status" value="1"/>
</dbReference>
<organism evidence="2 3">
    <name type="scientific">Paenibacillus sambharensis</name>
    <dbReference type="NCBI Taxonomy" id="1803190"/>
    <lineage>
        <taxon>Bacteria</taxon>
        <taxon>Bacillati</taxon>
        <taxon>Bacillota</taxon>
        <taxon>Bacilli</taxon>
        <taxon>Bacillales</taxon>
        <taxon>Paenibacillaceae</taxon>
        <taxon>Paenibacillus</taxon>
    </lineage>
</organism>
<gene>
    <name evidence="2" type="ORF">DNH61_03980</name>
</gene>
<feature type="domain" description="DUF58" evidence="1">
    <location>
        <begin position="185"/>
        <end position="345"/>
    </location>
</feature>
<accession>A0A2W1LQ44</accession>
<proteinExistence type="predicted"/>
<dbReference type="PANTHER" id="PTHR34351:SF2">
    <property type="entry name" value="DUF58 DOMAIN-CONTAINING PROTEIN"/>
    <property type="match status" value="1"/>
</dbReference>